<keyword evidence="3" id="KW-0862">Zinc</keyword>
<dbReference type="Pfam" id="PF02146">
    <property type="entry name" value="SIR2"/>
    <property type="match status" value="1"/>
</dbReference>
<feature type="region of interest" description="Disordered" evidence="4">
    <location>
        <begin position="412"/>
        <end position="445"/>
    </location>
</feature>
<dbReference type="Gene3D" id="3.30.1600.10">
    <property type="entry name" value="SIR2/SIRT2 'Small Domain"/>
    <property type="match status" value="1"/>
</dbReference>
<gene>
    <name evidence="6" type="ORF">EDS130_LOCUS26286</name>
</gene>
<reference evidence="6" key="1">
    <citation type="submission" date="2021-02" db="EMBL/GenBank/DDBJ databases">
        <authorList>
            <person name="Nowell W R."/>
        </authorList>
    </citation>
    <scope>NUCLEOTIDE SEQUENCE</scope>
</reference>
<sequence length="445" mass="50407">MISSGVFHKTFKLFFSMSRKLPQPRPTQTNATSGLKDLSNKFSKVQINKKPANRQSSSKAAALDNLIESIKNGKYKRIVVLAGAGISTPSGIPDFRTPGTGLYDNLRRYNIPYPEAIFELDYFYRNPKPFFHLAKELYPGRYLPNVIHYFIRYLHDQNILHRVYTQNIDGLERMAGIPADKIVEAHGTFMTATCQRCGQKYASEDIRQRIFDDEIPRCTKSSRCTGVIKPDIVFFGEDLPRRFDMYSRDLPNCDCCIVMGTSLAVAPFSDIVESVSRSTVRLLINRQVVGTFLSPRTHDITMIGDLEMNIKELLKNLDVIDQVMELMKKENADNENKRPIPVKISTTNEQLKAAEKFLEQKSNLAPLSHSRQETRTTTESRTVYSESTKTIVEKHNNALIFNRKGTKPVLPVISSKKVSSPSSSSESLDSSLSESDLKPFGFKRK</sequence>
<dbReference type="GO" id="GO:0005634">
    <property type="term" value="C:nucleus"/>
    <property type="evidence" value="ECO:0007669"/>
    <property type="project" value="TreeGrafter"/>
</dbReference>
<accession>A0A814XIU0</accession>
<feature type="binding site" evidence="3">
    <location>
        <position position="224"/>
    </location>
    <ligand>
        <name>Zn(2+)</name>
        <dbReference type="ChEBI" id="CHEBI:29105"/>
    </ligand>
</feature>
<evidence type="ECO:0000259" key="5">
    <source>
        <dbReference type="PROSITE" id="PS50305"/>
    </source>
</evidence>
<dbReference type="InterPro" id="IPR003000">
    <property type="entry name" value="Sirtuin"/>
</dbReference>
<keyword evidence="3" id="KW-0479">Metal-binding</keyword>
<dbReference type="PANTHER" id="PTHR11085:SF7">
    <property type="entry name" value="NAD-DEPENDENT PROTEIN DEACETYLASE"/>
    <property type="match status" value="1"/>
</dbReference>
<dbReference type="InterPro" id="IPR050134">
    <property type="entry name" value="NAD-dep_sirtuin_deacylases"/>
</dbReference>
<dbReference type="AlphaFoldDB" id="A0A814XIU0"/>
<keyword evidence="2" id="KW-0520">NAD</keyword>
<dbReference type="GO" id="GO:0046872">
    <property type="term" value="F:metal ion binding"/>
    <property type="evidence" value="ECO:0007669"/>
    <property type="project" value="UniProtKB-KW"/>
</dbReference>
<dbReference type="GO" id="GO:0070403">
    <property type="term" value="F:NAD+ binding"/>
    <property type="evidence" value="ECO:0007669"/>
    <property type="project" value="InterPro"/>
</dbReference>
<feature type="region of interest" description="Disordered" evidence="4">
    <location>
        <begin position="362"/>
        <end position="384"/>
    </location>
</feature>
<dbReference type="InterPro" id="IPR026591">
    <property type="entry name" value="Sirtuin_cat_small_dom_sf"/>
</dbReference>
<dbReference type="InterPro" id="IPR029035">
    <property type="entry name" value="DHS-like_NAD/FAD-binding_dom"/>
</dbReference>
<organism evidence="6 7">
    <name type="scientific">Adineta ricciae</name>
    <name type="common">Rotifer</name>
    <dbReference type="NCBI Taxonomy" id="249248"/>
    <lineage>
        <taxon>Eukaryota</taxon>
        <taxon>Metazoa</taxon>
        <taxon>Spiralia</taxon>
        <taxon>Gnathifera</taxon>
        <taxon>Rotifera</taxon>
        <taxon>Eurotatoria</taxon>
        <taxon>Bdelloidea</taxon>
        <taxon>Adinetida</taxon>
        <taxon>Adinetidae</taxon>
        <taxon>Adineta</taxon>
    </lineage>
</organism>
<dbReference type="PANTHER" id="PTHR11085">
    <property type="entry name" value="NAD-DEPENDENT PROTEIN DEACYLASE SIRTUIN-5, MITOCHONDRIAL-RELATED"/>
    <property type="match status" value="1"/>
</dbReference>
<feature type="binding site" evidence="3">
    <location>
        <position position="218"/>
    </location>
    <ligand>
        <name>Zn(2+)</name>
        <dbReference type="ChEBI" id="CHEBI:29105"/>
    </ligand>
</feature>
<dbReference type="PROSITE" id="PS50305">
    <property type="entry name" value="SIRTUIN"/>
    <property type="match status" value="1"/>
</dbReference>
<evidence type="ECO:0000256" key="3">
    <source>
        <dbReference type="PROSITE-ProRule" id="PRU00236"/>
    </source>
</evidence>
<dbReference type="OrthoDB" id="420264at2759"/>
<dbReference type="SUPFAM" id="SSF52467">
    <property type="entry name" value="DHS-like NAD/FAD-binding domain"/>
    <property type="match status" value="1"/>
</dbReference>
<keyword evidence="1" id="KW-0808">Transferase</keyword>
<dbReference type="InterPro" id="IPR026590">
    <property type="entry name" value="Ssirtuin_cat_dom"/>
</dbReference>
<dbReference type="EMBL" id="CAJNOJ010000159">
    <property type="protein sequence ID" value="CAF1218544.1"/>
    <property type="molecule type" value="Genomic_DNA"/>
</dbReference>
<feature type="domain" description="Deacetylase sirtuin-type" evidence="5">
    <location>
        <begin position="50"/>
        <end position="330"/>
    </location>
</feature>
<proteinExistence type="predicted"/>
<dbReference type="GO" id="GO:0017136">
    <property type="term" value="F:histone deacetylase activity, NAD-dependent"/>
    <property type="evidence" value="ECO:0007669"/>
    <property type="project" value="TreeGrafter"/>
</dbReference>
<dbReference type="Gene3D" id="3.40.50.1220">
    <property type="entry name" value="TPP-binding domain"/>
    <property type="match status" value="1"/>
</dbReference>
<evidence type="ECO:0000313" key="6">
    <source>
        <dbReference type="EMBL" id="CAF1218544.1"/>
    </source>
</evidence>
<feature type="binding site" evidence="3">
    <location>
        <position position="197"/>
    </location>
    <ligand>
        <name>Zn(2+)</name>
        <dbReference type="ChEBI" id="CHEBI:29105"/>
    </ligand>
</feature>
<protein>
    <recommendedName>
        <fullName evidence="5">Deacetylase sirtuin-type domain-containing protein</fullName>
    </recommendedName>
</protein>
<evidence type="ECO:0000256" key="4">
    <source>
        <dbReference type="SAM" id="MobiDB-lite"/>
    </source>
</evidence>
<feature type="compositionally biased region" description="Low complexity" evidence="4">
    <location>
        <begin position="412"/>
        <end position="434"/>
    </location>
</feature>
<evidence type="ECO:0000313" key="7">
    <source>
        <dbReference type="Proteomes" id="UP000663852"/>
    </source>
</evidence>
<feature type="active site" description="Proton acceptor" evidence="3">
    <location>
        <position position="186"/>
    </location>
</feature>
<name>A0A814XIU0_ADIRI</name>
<evidence type="ECO:0000256" key="2">
    <source>
        <dbReference type="ARBA" id="ARBA00023027"/>
    </source>
</evidence>
<feature type="binding site" evidence="3">
    <location>
        <position position="194"/>
    </location>
    <ligand>
        <name>Zn(2+)</name>
        <dbReference type="ChEBI" id="CHEBI:29105"/>
    </ligand>
</feature>
<comment type="caution">
    <text evidence="6">The sequence shown here is derived from an EMBL/GenBank/DDBJ whole genome shotgun (WGS) entry which is preliminary data.</text>
</comment>
<dbReference type="Proteomes" id="UP000663852">
    <property type="component" value="Unassembled WGS sequence"/>
</dbReference>
<evidence type="ECO:0000256" key="1">
    <source>
        <dbReference type="ARBA" id="ARBA00022679"/>
    </source>
</evidence>